<keyword evidence="2 7" id="KW-0227">DNA damage</keyword>
<dbReference type="Proteomes" id="UP000526501">
    <property type="component" value="Unassembled WGS sequence"/>
</dbReference>
<comment type="function">
    <text evidence="7">May play a role in DNA repair. It seems to be involved in an RecBC-independent recombinational process of DNA repair. It may act with RecF and RecO.</text>
</comment>
<dbReference type="Pfam" id="PF02132">
    <property type="entry name" value="RecR_ZnF"/>
    <property type="match status" value="1"/>
</dbReference>
<dbReference type="PANTHER" id="PTHR30446">
    <property type="entry name" value="RECOMBINATION PROTEIN RECR"/>
    <property type="match status" value="1"/>
</dbReference>
<evidence type="ECO:0000256" key="5">
    <source>
        <dbReference type="ARBA" id="ARBA00023172"/>
    </source>
</evidence>
<dbReference type="Pfam" id="PF13662">
    <property type="entry name" value="Toprim_4"/>
    <property type="match status" value="1"/>
</dbReference>
<dbReference type="NCBIfam" id="TIGR00615">
    <property type="entry name" value="recR"/>
    <property type="match status" value="1"/>
</dbReference>
<feature type="domain" description="Toprim" evidence="8">
    <location>
        <begin position="79"/>
        <end position="174"/>
    </location>
</feature>
<dbReference type="RefSeq" id="WP_185658602.1">
    <property type="nucleotide sequence ID" value="NZ_CAWPOO010000001.1"/>
</dbReference>
<evidence type="ECO:0000259" key="8">
    <source>
        <dbReference type="PROSITE" id="PS50880"/>
    </source>
</evidence>
<dbReference type="InterPro" id="IPR023627">
    <property type="entry name" value="Rcmb_RecR"/>
</dbReference>
<keyword evidence="10" id="KW-1185">Reference proteome</keyword>
<comment type="caution">
    <text evidence="9">The sequence shown here is derived from an EMBL/GenBank/DDBJ whole genome shotgun (WGS) entry which is preliminary data.</text>
</comment>
<comment type="similarity">
    <text evidence="7">Belongs to the RecR family.</text>
</comment>
<feature type="zinc finger region" description="C4-type" evidence="7">
    <location>
        <begin position="55"/>
        <end position="70"/>
    </location>
</feature>
<keyword evidence="4 7" id="KW-0862">Zinc</keyword>
<dbReference type="HAMAP" id="MF_00017">
    <property type="entry name" value="RecR"/>
    <property type="match status" value="1"/>
</dbReference>
<proteinExistence type="inferred from homology"/>
<evidence type="ECO:0000256" key="2">
    <source>
        <dbReference type="ARBA" id="ARBA00022763"/>
    </source>
</evidence>
<protein>
    <recommendedName>
        <fullName evidence="7">Recombination protein RecR</fullName>
    </recommendedName>
</protein>
<evidence type="ECO:0000256" key="1">
    <source>
        <dbReference type="ARBA" id="ARBA00022723"/>
    </source>
</evidence>
<gene>
    <name evidence="7 9" type="primary">recR</name>
    <name evidence="9" type="ORF">H5P27_01450</name>
</gene>
<accession>A0A7X1E731</accession>
<evidence type="ECO:0000256" key="3">
    <source>
        <dbReference type="ARBA" id="ARBA00022771"/>
    </source>
</evidence>
<evidence type="ECO:0000256" key="6">
    <source>
        <dbReference type="ARBA" id="ARBA00023204"/>
    </source>
</evidence>
<dbReference type="Gene3D" id="1.10.8.420">
    <property type="entry name" value="RecR Domain 1"/>
    <property type="match status" value="1"/>
</dbReference>
<dbReference type="PROSITE" id="PS50880">
    <property type="entry name" value="TOPRIM"/>
    <property type="match status" value="1"/>
</dbReference>
<dbReference type="InterPro" id="IPR015967">
    <property type="entry name" value="Rcmb_RecR_Znf"/>
</dbReference>
<dbReference type="GO" id="GO:0008270">
    <property type="term" value="F:zinc ion binding"/>
    <property type="evidence" value="ECO:0007669"/>
    <property type="project" value="UniProtKB-KW"/>
</dbReference>
<dbReference type="CDD" id="cd01025">
    <property type="entry name" value="TOPRIM_recR"/>
    <property type="match status" value="1"/>
</dbReference>
<dbReference type="InterPro" id="IPR034137">
    <property type="entry name" value="TOPRIM_RecR"/>
</dbReference>
<sequence>MTPAFEALQKELKRLPGVGLRSAERMAIHLLLENPGAAQTLSDAITFARERVRSCSNCGNVCEEERCSICEDSRRDDSGSLCVVEHVSDLMAIEKSGAYRGRYHVLHGKLSPINGIGPDRLNLSNFEARIAEEGVKELILALPNDVEGEATCHYLTDLVKTESVEVTRIGFGLPSGASVLYADSGTLKSALDARQRY</sequence>
<keyword evidence="3 7" id="KW-0863">Zinc-finger</keyword>
<dbReference type="Gene3D" id="3.40.1360.10">
    <property type="match status" value="1"/>
</dbReference>
<dbReference type="PROSITE" id="PS01300">
    <property type="entry name" value="RECR"/>
    <property type="match status" value="1"/>
</dbReference>
<dbReference type="EMBL" id="JACHVC010000001">
    <property type="protein sequence ID" value="MBC2604713.1"/>
    <property type="molecule type" value="Genomic_DNA"/>
</dbReference>
<name>A0A7X1E731_9BACT</name>
<dbReference type="AlphaFoldDB" id="A0A7X1E731"/>
<dbReference type="InterPro" id="IPR000093">
    <property type="entry name" value="DNA_Rcmb_RecR"/>
</dbReference>
<evidence type="ECO:0000313" key="10">
    <source>
        <dbReference type="Proteomes" id="UP000526501"/>
    </source>
</evidence>
<evidence type="ECO:0000313" key="9">
    <source>
        <dbReference type="EMBL" id="MBC2604713.1"/>
    </source>
</evidence>
<dbReference type="GO" id="GO:0003677">
    <property type="term" value="F:DNA binding"/>
    <property type="evidence" value="ECO:0007669"/>
    <property type="project" value="UniProtKB-UniRule"/>
</dbReference>
<dbReference type="PANTHER" id="PTHR30446:SF0">
    <property type="entry name" value="RECOMBINATION PROTEIN RECR"/>
    <property type="match status" value="1"/>
</dbReference>
<evidence type="ECO:0000256" key="4">
    <source>
        <dbReference type="ARBA" id="ARBA00022833"/>
    </source>
</evidence>
<dbReference type="GO" id="GO:0006281">
    <property type="term" value="P:DNA repair"/>
    <property type="evidence" value="ECO:0007669"/>
    <property type="project" value="UniProtKB-UniRule"/>
</dbReference>
<dbReference type="InterPro" id="IPR006171">
    <property type="entry name" value="TOPRIM_dom"/>
</dbReference>
<reference evidence="9 10" key="1">
    <citation type="submission" date="2020-07" db="EMBL/GenBank/DDBJ databases">
        <authorList>
            <person name="Feng X."/>
        </authorList>
    </citation>
    <scope>NUCLEOTIDE SEQUENCE [LARGE SCALE GENOMIC DNA]</scope>
    <source>
        <strain evidence="9 10">JCM23202</strain>
    </source>
</reference>
<dbReference type="Pfam" id="PF21175">
    <property type="entry name" value="RecR_C"/>
    <property type="match status" value="1"/>
</dbReference>
<keyword evidence="6 7" id="KW-0234">DNA repair</keyword>
<dbReference type="SUPFAM" id="SSF111304">
    <property type="entry name" value="Recombination protein RecR"/>
    <property type="match status" value="1"/>
</dbReference>
<dbReference type="Pfam" id="PF21176">
    <property type="entry name" value="RecR_HhH"/>
    <property type="match status" value="1"/>
</dbReference>
<keyword evidence="5 7" id="KW-0233">DNA recombination</keyword>
<keyword evidence="1 7" id="KW-0479">Metal-binding</keyword>
<dbReference type="GO" id="GO:0006310">
    <property type="term" value="P:DNA recombination"/>
    <property type="evidence" value="ECO:0007669"/>
    <property type="project" value="UniProtKB-UniRule"/>
</dbReference>
<dbReference type="SMART" id="SM00493">
    <property type="entry name" value="TOPRIM"/>
    <property type="match status" value="1"/>
</dbReference>
<evidence type="ECO:0000256" key="7">
    <source>
        <dbReference type="HAMAP-Rule" id="MF_00017"/>
    </source>
</evidence>
<organism evidence="9 10">
    <name type="scientific">Pelagicoccus albus</name>
    <dbReference type="NCBI Taxonomy" id="415222"/>
    <lineage>
        <taxon>Bacteria</taxon>
        <taxon>Pseudomonadati</taxon>
        <taxon>Verrucomicrobiota</taxon>
        <taxon>Opitutia</taxon>
        <taxon>Puniceicoccales</taxon>
        <taxon>Pelagicoccaceae</taxon>
        <taxon>Pelagicoccus</taxon>
    </lineage>
</organism>